<name>A0A0N7L7D0_PLAHL</name>
<dbReference type="AlphaFoldDB" id="A0A0N7L7D0"/>
<dbReference type="GeneID" id="59052799"/>
<organism evidence="1 2">
    <name type="scientific">Plasmopara halstedii</name>
    <name type="common">Downy mildew of sunflower</name>
    <dbReference type="NCBI Taxonomy" id="4781"/>
    <lineage>
        <taxon>Eukaryota</taxon>
        <taxon>Sar</taxon>
        <taxon>Stramenopiles</taxon>
        <taxon>Oomycota</taxon>
        <taxon>Peronosporomycetes</taxon>
        <taxon>Peronosporales</taxon>
        <taxon>Peronosporaceae</taxon>
        <taxon>Plasmopara</taxon>
    </lineage>
</organism>
<dbReference type="Proteomes" id="UP000054928">
    <property type="component" value="Unassembled WGS sequence"/>
</dbReference>
<dbReference type="RefSeq" id="XP_036263384.1">
    <property type="nucleotide sequence ID" value="XM_036407128.1"/>
</dbReference>
<protein>
    <submittedName>
        <fullName evidence="1">Uncharacterized protein</fullName>
    </submittedName>
</protein>
<accession>A0A0N7L7D0</accession>
<dbReference type="EMBL" id="CCYD01002306">
    <property type="protein sequence ID" value="CEG46731.1"/>
    <property type="molecule type" value="Genomic_DNA"/>
</dbReference>
<evidence type="ECO:0000313" key="2">
    <source>
        <dbReference type="Proteomes" id="UP000054928"/>
    </source>
</evidence>
<sequence length="112" mass="12744">MLPMFYMTYVISTLFYYTQVNALSLLGQTATPQSLRGFANLFVVSCGQTTLPRASDTALAYRGFSKRLNSVTTATGRTIVEGAVYHLRSHYFAKSNDHVKFYRENLKMHHNH</sequence>
<keyword evidence="2" id="KW-1185">Reference proteome</keyword>
<reference evidence="2" key="1">
    <citation type="submission" date="2014-09" db="EMBL/GenBank/DDBJ databases">
        <authorList>
            <person name="Sharma Rahul"/>
            <person name="Thines Marco"/>
        </authorList>
    </citation>
    <scope>NUCLEOTIDE SEQUENCE [LARGE SCALE GENOMIC DNA]</scope>
</reference>
<proteinExistence type="predicted"/>
<evidence type="ECO:0000313" key="1">
    <source>
        <dbReference type="EMBL" id="CEG46731.1"/>
    </source>
</evidence>